<evidence type="ECO:0000313" key="1">
    <source>
        <dbReference type="EMBL" id="CAB4168917.1"/>
    </source>
</evidence>
<accession>A0A6J5PCJ8</accession>
<dbReference type="EMBL" id="LR796835">
    <property type="protein sequence ID" value="CAB4168917.1"/>
    <property type="molecule type" value="Genomic_DNA"/>
</dbReference>
<gene>
    <name evidence="1" type="ORF">UFOVP581_18</name>
</gene>
<sequence length="131" mass="14129">MYPDLVYKGVGPYSRAGGSYDFVEVKDEDDMKARLSDGWYLSLASAIDAHDNGVDAPVTRKEMEVKAKDLSIKFTKKTTDEELMALIDSQINPVEATPSDAVPAETITVEVVPVEAIDSGSGTQASSQEVI</sequence>
<name>A0A6J5PCJ8_9CAUD</name>
<organism evidence="1">
    <name type="scientific">uncultured Caudovirales phage</name>
    <dbReference type="NCBI Taxonomy" id="2100421"/>
    <lineage>
        <taxon>Viruses</taxon>
        <taxon>Duplodnaviria</taxon>
        <taxon>Heunggongvirae</taxon>
        <taxon>Uroviricota</taxon>
        <taxon>Caudoviricetes</taxon>
        <taxon>Peduoviridae</taxon>
        <taxon>Maltschvirus</taxon>
        <taxon>Maltschvirus maltsch</taxon>
    </lineage>
</organism>
<protein>
    <submittedName>
        <fullName evidence="1">Uncharacterized protein</fullName>
    </submittedName>
</protein>
<proteinExistence type="predicted"/>
<reference evidence="1" key="1">
    <citation type="submission" date="2020-04" db="EMBL/GenBank/DDBJ databases">
        <authorList>
            <person name="Chiriac C."/>
            <person name="Salcher M."/>
            <person name="Ghai R."/>
            <person name="Kavagutti S V."/>
        </authorList>
    </citation>
    <scope>NUCLEOTIDE SEQUENCE</scope>
</reference>